<dbReference type="EMBL" id="CAJJDM010000099">
    <property type="protein sequence ID" value="CAD8094697.1"/>
    <property type="molecule type" value="Genomic_DNA"/>
</dbReference>
<accession>A0A8S1NN71</accession>
<sequence length="295" mass="35172">MNNVETRERFLDQFVVFFLDCEKNQIKYLISQDIEKHQSKNNVCHFTIRVLPLKYDSQTNFELTPVVKFDYDNIFSQEQLYNWQVDKETIAVFGQDYDYDQCKSEILLIKPHLMDQAFYIIHTQFQCSYTTINVTNWINPNQIAIWVNCNDGSTRPSIFVLIQVNIIMDKTGYLNLNLQQLCFHGYLSISFRIYLSNSNETIEYQSKISVINYNNIQEPQIIQEFNSDQFWITTDVDHSYILLRNDQSITQDQTLTFQIIIPFDEGLLLLKIIEEAKIIEKYDIHIVEQLFEFYY</sequence>
<keyword evidence="2" id="KW-1185">Reference proteome</keyword>
<organism evidence="1 2">
    <name type="scientific">Paramecium primaurelia</name>
    <dbReference type="NCBI Taxonomy" id="5886"/>
    <lineage>
        <taxon>Eukaryota</taxon>
        <taxon>Sar</taxon>
        <taxon>Alveolata</taxon>
        <taxon>Ciliophora</taxon>
        <taxon>Intramacronucleata</taxon>
        <taxon>Oligohymenophorea</taxon>
        <taxon>Peniculida</taxon>
        <taxon>Parameciidae</taxon>
        <taxon>Paramecium</taxon>
    </lineage>
</organism>
<dbReference type="AlphaFoldDB" id="A0A8S1NN71"/>
<evidence type="ECO:0000313" key="2">
    <source>
        <dbReference type="Proteomes" id="UP000688137"/>
    </source>
</evidence>
<protein>
    <submittedName>
        <fullName evidence="1">Uncharacterized protein</fullName>
    </submittedName>
</protein>
<dbReference type="Proteomes" id="UP000688137">
    <property type="component" value="Unassembled WGS sequence"/>
</dbReference>
<evidence type="ECO:0000313" key="1">
    <source>
        <dbReference type="EMBL" id="CAD8094697.1"/>
    </source>
</evidence>
<comment type="caution">
    <text evidence="1">The sequence shown here is derived from an EMBL/GenBank/DDBJ whole genome shotgun (WGS) entry which is preliminary data.</text>
</comment>
<dbReference type="OMA" id="NESEIFM"/>
<gene>
    <name evidence="1" type="ORF">PPRIM_AZ9-3.1.T0960171</name>
</gene>
<reference evidence="1" key="1">
    <citation type="submission" date="2021-01" db="EMBL/GenBank/DDBJ databases">
        <authorList>
            <consortium name="Genoscope - CEA"/>
            <person name="William W."/>
        </authorList>
    </citation>
    <scope>NUCLEOTIDE SEQUENCE</scope>
</reference>
<name>A0A8S1NN71_PARPR</name>
<proteinExistence type="predicted"/>